<dbReference type="GO" id="GO:0005634">
    <property type="term" value="C:nucleus"/>
    <property type="evidence" value="ECO:0007669"/>
    <property type="project" value="TreeGrafter"/>
</dbReference>
<dbReference type="InterPro" id="IPR041899">
    <property type="entry name" value="MAGE_WH2"/>
</dbReference>
<organism evidence="3 4">
    <name type="scientific">Schizophyllum amplum</name>
    <dbReference type="NCBI Taxonomy" id="97359"/>
    <lineage>
        <taxon>Eukaryota</taxon>
        <taxon>Fungi</taxon>
        <taxon>Dikarya</taxon>
        <taxon>Basidiomycota</taxon>
        <taxon>Agaricomycotina</taxon>
        <taxon>Agaricomycetes</taxon>
        <taxon>Agaricomycetidae</taxon>
        <taxon>Agaricales</taxon>
        <taxon>Schizophyllaceae</taxon>
        <taxon>Schizophyllum</taxon>
    </lineage>
</organism>
<evidence type="ECO:0000313" key="3">
    <source>
        <dbReference type="EMBL" id="TRM66559.1"/>
    </source>
</evidence>
<dbReference type="InterPro" id="IPR002190">
    <property type="entry name" value="MHD_dom"/>
</dbReference>
<dbReference type="InterPro" id="IPR037445">
    <property type="entry name" value="MAGE"/>
</dbReference>
<dbReference type="PANTHER" id="PTHR11736">
    <property type="entry name" value="MELANOMA-ASSOCIATED ANTIGEN MAGE ANTIGEN"/>
    <property type="match status" value="1"/>
</dbReference>
<feature type="region of interest" description="Disordered" evidence="1">
    <location>
        <begin position="275"/>
        <end position="297"/>
    </location>
</feature>
<feature type="compositionally biased region" description="Acidic residues" evidence="1">
    <location>
        <begin position="28"/>
        <end position="47"/>
    </location>
</feature>
<dbReference type="AlphaFoldDB" id="A0A550CP89"/>
<dbReference type="OrthoDB" id="205198at2759"/>
<dbReference type="STRING" id="97359.A0A550CP89"/>
<feature type="compositionally biased region" description="Polar residues" evidence="1">
    <location>
        <begin position="1"/>
        <end position="14"/>
    </location>
</feature>
<dbReference type="Proteomes" id="UP000320762">
    <property type="component" value="Unassembled WGS sequence"/>
</dbReference>
<feature type="region of interest" description="Disordered" evidence="1">
    <location>
        <begin position="1"/>
        <end position="50"/>
    </location>
</feature>
<gene>
    <name evidence="3" type="ORF">BD626DRAFT_425959</name>
</gene>
<dbReference type="PANTHER" id="PTHR11736:SF14">
    <property type="entry name" value="NSE3 HOMOLOG, SMC5-SMC6 COMPLEX COMPONENT"/>
    <property type="match status" value="1"/>
</dbReference>
<protein>
    <submittedName>
        <fullName evidence="3">MAGE family-domain-containing protein</fullName>
    </submittedName>
</protein>
<dbReference type="SMART" id="SM01373">
    <property type="entry name" value="MAGE"/>
    <property type="match status" value="1"/>
</dbReference>
<keyword evidence="4" id="KW-1185">Reference proteome</keyword>
<evidence type="ECO:0000256" key="1">
    <source>
        <dbReference type="SAM" id="MobiDB-lite"/>
    </source>
</evidence>
<dbReference type="GO" id="GO:0006281">
    <property type="term" value="P:DNA repair"/>
    <property type="evidence" value="ECO:0007669"/>
    <property type="project" value="TreeGrafter"/>
</dbReference>
<dbReference type="Gene3D" id="1.10.10.1210">
    <property type="entry name" value="MAGE homology domain, winged helix WH2 motif"/>
    <property type="match status" value="1"/>
</dbReference>
<accession>A0A550CP89</accession>
<proteinExistence type="predicted"/>
<dbReference type="EMBL" id="VDMD01000003">
    <property type="protein sequence ID" value="TRM66559.1"/>
    <property type="molecule type" value="Genomic_DNA"/>
</dbReference>
<evidence type="ECO:0000259" key="2">
    <source>
        <dbReference type="SMART" id="SM01373"/>
    </source>
</evidence>
<name>A0A550CP89_9AGAR</name>
<dbReference type="Pfam" id="PF01454">
    <property type="entry name" value="MAGE"/>
    <property type="match status" value="1"/>
</dbReference>
<comment type="caution">
    <text evidence="3">The sequence shown here is derived from an EMBL/GenBank/DDBJ whole genome shotgun (WGS) entry which is preliminary data.</text>
</comment>
<dbReference type="InterPro" id="IPR041898">
    <property type="entry name" value="MAGE_WH1"/>
</dbReference>
<sequence>MPARSYSQKSQPGPSQHARKGRRAAAHEEDEEDETMEVDAADDDDQEGGGINDLAIKANALVRLALFAEIKRSSLRREEIAKKVLGGSARQFGPVLALAQKILKDTFGMELVELRSRAELGREAGADKDAELEDAQKATGVKKRAAAAGSKTYIVRSTLDPLIVEYAALTDSQIIEQEVAEMPSDDEDEDARRYGSIISWTQCDQLGAVGITYVILSLILISGRVMNDIDLRAALRRLNLDEDVQLSGLSTHDKVPIDTFLAGLSRQGYIERTEVGETKKAKGKRGRPTQAADDEGAQYEWRWAPRAQSEVGEQKIARFVGEFMAGEDEEEDESEAAQAELQARLERIVKGIERAAGGTLSDVK</sequence>
<feature type="domain" description="MAGE" evidence="2">
    <location>
        <begin position="61"/>
        <end position="316"/>
    </location>
</feature>
<dbReference type="Gene3D" id="1.10.10.1200">
    <property type="entry name" value="MAGE homology domain, winged helix WH1 motif"/>
    <property type="match status" value="1"/>
</dbReference>
<reference evidence="3 4" key="1">
    <citation type="journal article" date="2019" name="New Phytol.">
        <title>Comparative genomics reveals unique wood-decay strategies and fruiting body development in the Schizophyllaceae.</title>
        <authorList>
            <person name="Almasi E."/>
            <person name="Sahu N."/>
            <person name="Krizsan K."/>
            <person name="Balint B."/>
            <person name="Kovacs G.M."/>
            <person name="Kiss B."/>
            <person name="Cseklye J."/>
            <person name="Drula E."/>
            <person name="Henrissat B."/>
            <person name="Nagy I."/>
            <person name="Chovatia M."/>
            <person name="Adam C."/>
            <person name="LaButti K."/>
            <person name="Lipzen A."/>
            <person name="Riley R."/>
            <person name="Grigoriev I.V."/>
            <person name="Nagy L.G."/>
        </authorList>
    </citation>
    <scope>NUCLEOTIDE SEQUENCE [LARGE SCALE GENOMIC DNA]</scope>
    <source>
        <strain evidence="3 4">NL-1724</strain>
    </source>
</reference>
<evidence type="ECO:0000313" key="4">
    <source>
        <dbReference type="Proteomes" id="UP000320762"/>
    </source>
</evidence>